<dbReference type="Pfam" id="PF00293">
    <property type="entry name" value="NUDIX"/>
    <property type="match status" value="1"/>
</dbReference>
<dbReference type="Proteomes" id="UP000619355">
    <property type="component" value="Unassembled WGS sequence"/>
</dbReference>
<evidence type="ECO:0000313" key="4">
    <source>
        <dbReference type="Proteomes" id="UP000619355"/>
    </source>
</evidence>
<dbReference type="AlphaFoldDB" id="A0A919EZH6"/>
<dbReference type="InterPro" id="IPR000086">
    <property type="entry name" value="NUDIX_hydrolase_dom"/>
</dbReference>
<evidence type="ECO:0000313" key="3">
    <source>
        <dbReference type="EMBL" id="GHG63990.1"/>
    </source>
</evidence>
<dbReference type="EMBL" id="BNBF01000019">
    <property type="protein sequence ID" value="GHG63990.1"/>
    <property type="molecule type" value="Genomic_DNA"/>
</dbReference>
<name>A0A919EZH6_9ACTN</name>
<accession>A0A919EZH6</accession>
<evidence type="ECO:0000259" key="2">
    <source>
        <dbReference type="PROSITE" id="PS51462"/>
    </source>
</evidence>
<dbReference type="PANTHER" id="PTHR43736">
    <property type="entry name" value="ADP-RIBOSE PYROPHOSPHATASE"/>
    <property type="match status" value="1"/>
</dbReference>
<dbReference type="CDD" id="cd04669">
    <property type="entry name" value="NUDIX_Hydrolase"/>
    <property type="match status" value="1"/>
</dbReference>
<protein>
    <recommendedName>
        <fullName evidence="2">Nudix hydrolase domain-containing protein</fullName>
    </recommendedName>
</protein>
<keyword evidence="4" id="KW-1185">Reference proteome</keyword>
<reference evidence="4" key="1">
    <citation type="journal article" date="2019" name="Int. J. Syst. Evol. Microbiol.">
        <title>The Global Catalogue of Microorganisms (GCM) 10K type strain sequencing project: providing services to taxonomists for standard genome sequencing and annotation.</title>
        <authorList>
            <consortium name="The Broad Institute Genomics Platform"/>
            <consortium name="The Broad Institute Genome Sequencing Center for Infectious Disease"/>
            <person name="Wu L."/>
            <person name="Ma J."/>
        </authorList>
    </citation>
    <scope>NUCLEOTIDE SEQUENCE [LARGE SCALE GENOMIC DNA]</scope>
    <source>
        <strain evidence="4">JCM 4253</strain>
    </source>
</reference>
<gene>
    <name evidence="3" type="ORF">GCM10018980_54930</name>
</gene>
<dbReference type="Gene3D" id="3.90.79.10">
    <property type="entry name" value="Nucleoside Triphosphate Pyrophosphohydrolase"/>
    <property type="match status" value="1"/>
</dbReference>
<comment type="caution">
    <text evidence="3">The sequence shown here is derived from an EMBL/GenBank/DDBJ whole genome shotgun (WGS) entry which is preliminary data.</text>
</comment>
<proteinExistence type="inferred from homology"/>
<dbReference type="PANTHER" id="PTHR43736:SF1">
    <property type="entry name" value="DIHYDRONEOPTERIN TRIPHOSPHATE DIPHOSPHATASE"/>
    <property type="match status" value="1"/>
</dbReference>
<dbReference type="InterPro" id="IPR015797">
    <property type="entry name" value="NUDIX_hydrolase-like_dom_sf"/>
</dbReference>
<organism evidence="3 4">
    <name type="scientific">Streptomyces capoamus</name>
    <dbReference type="NCBI Taxonomy" id="68183"/>
    <lineage>
        <taxon>Bacteria</taxon>
        <taxon>Bacillati</taxon>
        <taxon>Actinomycetota</taxon>
        <taxon>Actinomycetes</taxon>
        <taxon>Kitasatosporales</taxon>
        <taxon>Streptomycetaceae</taxon>
        <taxon>Streptomyces</taxon>
    </lineage>
</organism>
<evidence type="ECO:0000256" key="1">
    <source>
        <dbReference type="ARBA" id="ARBA00005582"/>
    </source>
</evidence>
<dbReference type="PROSITE" id="PS51462">
    <property type="entry name" value="NUDIX"/>
    <property type="match status" value="1"/>
</dbReference>
<sequence length="213" mass="23165">MTLCQCPVTAAAEISDRYPIRTGAGIHADGYALRSGRGALRCFTWNQPGHISPMTVRPVVKRTARAVLLDGDDLILIKRTKPGVDPYWVTPGGGVEPEDSTVVHALHREVYEELGAKITDVVPCFVDTVEHIGDDGGATGVKVQHFFVCRLESMDPSLRHGPEVDEPAGEYEIVRVPFTRVGIASVHLVPLSLRHYLDGNIEGVRAMHAPDLG</sequence>
<dbReference type="SUPFAM" id="SSF55811">
    <property type="entry name" value="Nudix"/>
    <property type="match status" value="1"/>
</dbReference>
<feature type="domain" description="Nudix hydrolase" evidence="2">
    <location>
        <begin position="59"/>
        <end position="194"/>
    </location>
</feature>
<comment type="similarity">
    <text evidence="1">Belongs to the Nudix hydrolase family.</text>
</comment>